<gene>
    <name evidence="2" type="ORF">ESP57_07415</name>
</gene>
<reference evidence="2 3" key="1">
    <citation type="submission" date="2019-01" db="EMBL/GenBank/DDBJ databases">
        <authorList>
            <person name="Li J."/>
        </authorList>
    </citation>
    <scope>NUCLEOTIDE SEQUENCE [LARGE SCALE GENOMIC DNA]</scope>
    <source>
        <strain evidence="2 3">CCUG 35506</strain>
    </source>
</reference>
<name>A0A4Q2JR07_9MICO</name>
<keyword evidence="1" id="KW-1133">Transmembrane helix</keyword>
<accession>A0A4Q2JR07</accession>
<evidence type="ECO:0000313" key="2">
    <source>
        <dbReference type="EMBL" id="RXZ48807.1"/>
    </source>
</evidence>
<dbReference type="EMBL" id="SDPO01000002">
    <property type="protein sequence ID" value="RXZ48807.1"/>
    <property type="molecule type" value="Genomic_DNA"/>
</dbReference>
<feature type="transmembrane region" description="Helical" evidence="1">
    <location>
        <begin position="82"/>
        <end position="104"/>
    </location>
</feature>
<keyword evidence="1" id="KW-0812">Transmembrane</keyword>
<feature type="transmembrane region" description="Helical" evidence="1">
    <location>
        <begin position="34"/>
        <end position="62"/>
    </location>
</feature>
<evidence type="ECO:0000313" key="3">
    <source>
        <dbReference type="Proteomes" id="UP000292935"/>
    </source>
</evidence>
<proteinExistence type="predicted"/>
<dbReference type="OrthoDB" id="9988481at2"/>
<dbReference type="AlphaFoldDB" id="A0A4Q2JR07"/>
<organism evidence="2 3">
    <name type="scientific">Agromyces fucosus</name>
    <dbReference type="NCBI Taxonomy" id="41985"/>
    <lineage>
        <taxon>Bacteria</taxon>
        <taxon>Bacillati</taxon>
        <taxon>Actinomycetota</taxon>
        <taxon>Actinomycetes</taxon>
        <taxon>Micrococcales</taxon>
        <taxon>Microbacteriaceae</taxon>
        <taxon>Agromyces</taxon>
    </lineage>
</organism>
<dbReference type="RefSeq" id="WP_129231108.1">
    <property type="nucleotide sequence ID" value="NZ_SDPO01000002.1"/>
</dbReference>
<keyword evidence="1" id="KW-0472">Membrane</keyword>
<sequence length="240" mass="26129">MTRAARDADLSRWQRSGEFSALERIGHSSWVPTLLVELFALVMVVVVAASWLVPAVVAGVTLGWDTTLDGGPLRAASISGPAWMYGLFGLAFLAIAVGGLPVIVRETRRNRRPTAILTLAPGFVTVHAVRDVRHGTGAGKPRLRESPTVFEWHHIDGVEPSADLHDERPMLVIRRAVAADRGLPFDRDGDSDVRVPFRGDARDIPVLSGFLAKPHRQQQLGSVESLRFAQQLSGTEPPAR</sequence>
<comment type="caution">
    <text evidence="2">The sequence shown here is derived from an EMBL/GenBank/DDBJ whole genome shotgun (WGS) entry which is preliminary data.</text>
</comment>
<evidence type="ECO:0000256" key="1">
    <source>
        <dbReference type="SAM" id="Phobius"/>
    </source>
</evidence>
<keyword evidence="3" id="KW-1185">Reference proteome</keyword>
<dbReference type="Proteomes" id="UP000292935">
    <property type="component" value="Unassembled WGS sequence"/>
</dbReference>
<protein>
    <submittedName>
        <fullName evidence="2">Uncharacterized protein</fullName>
    </submittedName>
</protein>